<accession>A0A0B1R3M6</accession>
<evidence type="ECO:0000313" key="3">
    <source>
        <dbReference type="EMBL" id="KHJ65670.1"/>
    </source>
</evidence>
<reference evidence="3 4" key="1">
    <citation type="submission" date="2014-11" db="EMBL/GenBank/DDBJ databases">
        <title>Genome sequencing of Pantoea rodasii ND03.</title>
        <authorList>
            <person name="Muhamad Yunos N.Y."/>
            <person name="Chan K.-G."/>
        </authorList>
    </citation>
    <scope>NUCLEOTIDE SEQUENCE [LARGE SCALE GENOMIC DNA]</scope>
    <source>
        <strain evidence="3 4">ND03</strain>
    </source>
</reference>
<evidence type="ECO:0000259" key="1">
    <source>
        <dbReference type="Pfam" id="PF09722"/>
    </source>
</evidence>
<dbReference type="RefSeq" id="WP_039336167.1">
    <property type="nucleotide sequence ID" value="NZ_JTJJ01000117.1"/>
</dbReference>
<feature type="domain" description="Antitoxin Xre-like helix-turn-helix" evidence="2">
    <location>
        <begin position="41"/>
        <end position="100"/>
    </location>
</feature>
<organism evidence="3 4">
    <name type="scientific">Pantoea rodasii</name>
    <dbReference type="NCBI Taxonomy" id="1076549"/>
    <lineage>
        <taxon>Bacteria</taxon>
        <taxon>Pseudomonadati</taxon>
        <taxon>Pseudomonadota</taxon>
        <taxon>Gammaproteobacteria</taxon>
        <taxon>Enterobacterales</taxon>
        <taxon>Erwiniaceae</taxon>
        <taxon>Pantoea</taxon>
    </lineage>
</organism>
<comment type="caution">
    <text evidence="3">The sequence shown here is derived from an EMBL/GenBank/DDBJ whole genome shotgun (WGS) entry which is preliminary data.</text>
</comment>
<name>A0A0B1R3M6_9GAMM</name>
<dbReference type="NCBIfam" id="TIGR02293">
    <property type="entry name" value="TAS_TIGR02293"/>
    <property type="match status" value="1"/>
</dbReference>
<dbReference type="InterPro" id="IPR024467">
    <property type="entry name" value="Xre/MbcA/ParS-like_toxin-bd"/>
</dbReference>
<dbReference type="InterPro" id="IPR046847">
    <property type="entry name" value="Xre-like_HTH"/>
</dbReference>
<dbReference type="Pfam" id="PF20432">
    <property type="entry name" value="Xre-like-HTH"/>
    <property type="match status" value="1"/>
</dbReference>
<dbReference type="Proteomes" id="UP000030853">
    <property type="component" value="Unassembled WGS sequence"/>
</dbReference>
<feature type="domain" description="Antitoxin Xre/MbcA/ParS-like toxin-binding" evidence="1">
    <location>
        <begin position="108"/>
        <end position="157"/>
    </location>
</feature>
<evidence type="ECO:0000259" key="2">
    <source>
        <dbReference type="Pfam" id="PF20432"/>
    </source>
</evidence>
<dbReference type="Pfam" id="PF09722">
    <property type="entry name" value="Xre_MbcA_ParS_C"/>
    <property type="match status" value="1"/>
</dbReference>
<evidence type="ECO:0000313" key="4">
    <source>
        <dbReference type="Proteomes" id="UP000030853"/>
    </source>
</evidence>
<dbReference type="AlphaFoldDB" id="A0A0B1R3M6"/>
<dbReference type="GO" id="GO:0003677">
    <property type="term" value="F:DNA binding"/>
    <property type="evidence" value="ECO:0007669"/>
    <property type="project" value="InterPro"/>
</dbReference>
<protein>
    <submittedName>
        <fullName evidence="3">Toxin-antitoxin system antitoxin subunit</fullName>
    </submittedName>
</protein>
<dbReference type="EMBL" id="JTJJ01000117">
    <property type="protein sequence ID" value="KHJ65670.1"/>
    <property type="molecule type" value="Genomic_DNA"/>
</dbReference>
<gene>
    <name evidence="3" type="ORF">QU24_23460</name>
</gene>
<sequence length="160" mass="17511">MSMTSALNHTRGARVFDPSLIPHADPSFMDQMGLPRNRLQAHKLITEGIDVGIVVRAATILKATPIDVAQMVSIDRNTYRRREKSGSQLSVDQGARIYQVFEVLDAVIHLFGGDPEVAMQWMYQPALALDGAQPMEMLSTPAGCDAILTLTGRLEHGVIV</sequence>
<proteinExistence type="predicted"/>
<dbReference type="InterPro" id="IPR011979">
    <property type="entry name" value="Antitox_Xre"/>
</dbReference>